<feature type="transmembrane region" description="Helical" evidence="1">
    <location>
        <begin position="410"/>
        <end position="430"/>
    </location>
</feature>
<dbReference type="Pfam" id="PF06123">
    <property type="entry name" value="CreD"/>
    <property type="match status" value="1"/>
</dbReference>
<dbReference type="Proteomes" id="UP001148203">
    <property type="component" value="Unassembled WGS sequence"/>
</dbReference>
<evidence type="ECO:0000313" key="2">
    <source>
        <dbReference type="EMBL" id="MDD0991031.1"/>
    </source>
</evidence>
<dbReference type="RefSeq" id="WP_273925277.1">
    <property type="nucleotide sequence ID" value="NZ_JAMDGY010000024.1"/>
</dbReference>
<protein>
    <submittedName>
        <fullName evidence="2">Cell envelope integrity protein CreD</fullName>
    </submittedName>
</protein>
<keyword evidence="1" id="KW-1133">Transmembrane helix</keyword>
<evidence type="ECO:0000313" key="3">
    <source>
        <dbReference type="Proteomes" id="UP001148203"/>
    </source>
</evidence>
<feature type="transmembrane region" description="Helical" evidence="1">
    <location>
        <begin position="334"/>
        <end position="353"/>
    </location>
</feature>
<proteinExistence type="predicted"/>
<feature type="transmembrane region" description="Helical" evidence="1">
    <location>
        <begin position="385"/>
        <end position="404"/>
    </location>
</feature>
<dbReference type="EMBL" id="JAMDGY010000024">
    <property type="protein sequence ID" value="MDD0991031.1"/>
    <property type="molecule type" value="Genomic_DNA"/>
</dbReference>
<keyword evidence="3" id="KW-1185">Reference proteome</keyword>
<feature type="transmembrane region" description="Helical" evidence="1">
    <location>
        <begin position="12"/>
        <end position="30"/>
    </location>
</feature>
<comment type="caution">
    <text evidence="2">The sequence shown here is derived from an EMBL/GenBank/DDBJ whole genome shotgun (WGS) entry which is preliminary data.</text>
</comment>
<feature type="transmembrane region" description="Helical" evidence="1">
    <location>
        <begin position="359"/>
        <end position="378"/>
    </location>
</feature>
<dbReference type="PANTHER" id="PTHR30092:SF0">
    <property type="entry name" value="INNER MEMBRANE PROTEIN CRED"/>
    <property type="match status" value="1"/>
</dbReference>
<evidence type="ECO:0000256" key="1">
    <source>
        <dbReference type="SAM" id="Phobius"/>
    </source>
</evidence>
<dbReference type="PIRSF" id="PIRSF004548">
    <property type="entry name" value="CreD"/>
    <property type="match status" value="1"/>
</dbReference>
<organism evidence="2 3">
    <name type="scientific">Pseudomonas fontis</name>
    <dbReference type="NCBI Taxonomy" id="2942633"/>
    <lineage>
        <taxon>Bacteria</taxon>
        <taxon>Pseudomonadati</taxon>
        <taxon>Pseudomonadota</taxon>
        <taxon>Gammaproteobacteria</taxon>
        <taxon>Pseudomonadales</taxon>
        <taxon>Pseudomonadaceae</taxon>
        <taxon>Pseudomonas</taxon>
    </lineage>
</organism>
<dbReference type="PANTHER" id="PTHR30092">
    <property type="entry name" value="INNER MEMBRANE PROTEIN CRED"/>
    <property type="match status" value="1"/>
</dbReference>
<feature type="transmembrane region" description="Helical" evidence="1">
    <location>
        <begin position="304"/>
        <end position="322"/>
    </location>
</feature>
<dbReference type="NCBIfam" id="NF008712">
    <property type="entry name" value="PRK11715.1-1"/>
    <property type="match status" value="1"/>
</dbReference>
<keyword evidence="1" id="KW-0472">Membrane</keyword>
<gene>
    <name evidence="2" type="primary">creD</name>
    <name evidence="2" type="ORF">M5G11_10830</name>
</gene>
<sequence>MNRTLSFKLGAIAFLIILLLIPLLMIGGLISERQALRDSVVQEIAQSSSLSQQISGPLLVVPYRKTVKTWLTQDGHTFQEDRQNSGFLYFLPETFELNGTAQTTLRSRGIYEARLFQANNQISGQFKVPANWGITDELQSYRFDTPFIAVGISDIRGIQKGLNLTLNGEALAFEAGTGLGWLGGGVHVPLGNLDGKSEARLDYAFDLALQGTGQLHVVPVGRTSTVSLKANWPHPSFVGSYLPAEREITAEGFSAQWQASFFSTNLEDVLSECVNKDACDDFRGRTFGVSFVDPVDQYLKSDRAIKYALLFIALTFAGFFLFEVLKGLSVHPIQYALVGAALAFFYLLLLSLSEHLGFGLAYALSASGCVLLIGFYLCHVLHSAARGLGFAAGLAVLYAMLYGLLSAEDYALLMGSLLLFALLGAFMVLTRRLDWYGVGRGQ</sequence>
<name>A0ABT5NS92_9PSED</name>
<keyword evidence="1" id="KW-0812">Transmembrane</keyword>
<reference evidence="2 3" key="1">
    <citation type="submission" date="2022-05" db="EMBL/GenBank/DDBJ databases">
        <title>Novel Pseudomonas spp. Isolated from a Rainbow Trout Aquaculture Facility.</title>
        <authorList>
            <person name="Testerman T."/>
            <person name="Graf J."/>
        </authorList>
    </citation>
    <scope>NUCLEOTIDE SEQUENCE [LARGE SCALE GENOMIC DNA]</scope>
    <source>
        <strain evidence="2 3">ID681</strain>
    </source>
</reference>
<accession>A0ABT5NS92</accession>
<dbReference type="InterPro" id="IPR010364">
    <property type="entry name" value="Uncharacterised_IM_CreD"/>
</dbReference>